<protein>
    <submittedName>
        <fullName evidence="2">Glucose 1-dehydrogenase</fullName>
        <ecNumber evidence="2">1.1.1.47</ecNumber>
    </submittedName>
</protein>
<evidence type="ECO:0000313" key="2">
    <source>
        <dbReference type="EMBL" id="MBZ6078457.1"/>
    </source>
</evidence>
<dbReference type="NCBIfam" id="NF005559">
    <property type="entry name" value="PRK07231.1"/>
    <property type="match status" value="1"/>
</dbReference>
<dbReference type="PRINTS" id="PR00080">
    <property type="entry name" value="SDRFAMILY"/>
</dbReference>
<comment type="caution">
    <text evidence="2">The sequence shown here is derived from an EMBL/GenBank/DDBJ whole genome shotgun (WGS) entry which is preliminary data.</text>
</comment>
<dbReference type="InterPro" id="IPR002347">
    <property type="entry name" value="SDR_fam"/>
</dbReference>
<dbReference type="PANTHER" id="PTHR42879">
    <property type="entry name" value="3-OXOACYL-(ACYL-CARRIER-PROTEIN) REDUCTASE"/>
    <property type="match status" value="1"/>
</dbReference>
<dbReference type="InterPro" id="IPR020904">
    <property type="entry name" value="Sc_DH/Rdtase_CS"/>
</dbReference>
<evidence type="ECO:0000256" key="1">
    <source>
        <dbReference type="ARBA" id="ARBA00006484"/>
    </source>
</evidence>
<organism evidence="2 3">
    <name type="scientific">Microvirga puerhi</name>
    <dbReference type="NCBI Taxonomy" id="2876078"/>
    <lineage>
        <taxon>Bacteria</taxon>
        <taxon>Pseudomonadati</taxon>
        <taxon>Pseudomonadota</taxon>
        <taxon>Alphaproteobacteria</taxon>
        <taxon>Hyphomicrobiales</taxon>
        <taxon>Methylobacteriaceae</taxon>
        <taxon>Microvirga</taxon>
    </lineage>
</organism>
<dbReference type="InterPro" id="IPR050259">
    <property type="entry name" value="SDR"/>
</dbReference>
<dbReference type="EC" id="1.1.1.47" evidence="2"/>
<sequence length="265" mass="28016">MQVGLQGKVALVTGAAQGIGRSIADTLAQNGARVIYTDLDIDRAADAARTSVPCEKGHLAFAMDVSDGRHIDATVAEAAATAGRIDILVNNAGIGVRAADRKTIDEFPIETWDEMLRIDLTGVFRVSRAVIPHMKSQRSGRIINIASVLGLVPMRLQSSYVAAKAGVVNLTRSMAIELAPHGILVNGIAPGSTATEGWKHWIGDAKSEELDLHARLLSHIPLGRPASTQEIANGALFLAAPESSYITGHVLPIDGGWTAGFARDF</sequence>
<comment type="similarity">
    <text evidence="1">Belongs to the short-chain dehydrogenases/reductases (SDR) family.</text>
</comment>
<name>A0ABS7VU21_9HYPH</name>
<keyword evidence="2" id="KW-0560">Oxidoreductase</keyword>
<keyword evidence="3" id="KW-1185">Reference proteome</keyword>
<dbReference type="Gene3D" id="3.40.50.720">
    <property type="entry name" value="NAD(P)-binding Rossmann-like Domain"/>
    <property type="match status" value="1"/>
</dbReference>
<gene>
    <name evidence="2" type="ORF">K9B37_19555</name>
</gene>
<dbReference type="GO" id="GO:0047936">
    <property type="term" value="F:glucose 1-dehydrogenase [NAD(P)+] activity"/>
    <property type="evidence" value="ECO:0007669"/>
    <property type="project" value="UniProtKB-EC"/>
</dbReference>
<dbReference type="Pfam" id="PF13561">
    <property type="entry name" value="adh_short_C2"/>
    <property type="match status" value="1"/>
</dbReference>
<dbReference type="SUPFAM" id="SSF51735">
    <property type="entry name" value="NAD(P)-binding Rossmann-fold domains"/>
    <property type="match status" value="1"/>
</dbReference>
<dbReference type="Proteomes" id="UP000704176">
    <property type="component" value="Unassembled WGS sequence"/>
</dbReference>
<dbReference type="PANTHER" id="PTHR42879:SF2">
    <property type="entry name" value="3-OXOACYL-[ACYL-CARRIER-PROTEIN] REDUCTASE FABG"/>
    <property type="match status" value="1"/>
</dbReference>
<accession>A0ABS7VU21</accession>
<dbReference type="PROSITE" id="PS00061">
    <property type="entry name" value="ADH_SHORT"/>
    <property type="match status" value="1"/>
</dbReference>
<reference evidence="2 3" key="1">
    <citation type="submission" date="2021-09" db="EMBL/GenBank/DDBJ databases">
        <title>The complete genome sequence of a new microorganism.</title>
        <authorList>
            <person name="Zi Z."/>
        </authorList>
    </citation>
    <scope>NUCLEOTIDE SEQUENCE [LARGE SCALE GENOMIC DNA]</scope>
    <source>
        <strain evidence="2 3">WGZ8</strain>
    </source>
</reference>
<evidence type="ECO:0000313" key="3">
    <source>
        <dbReference type="Proteomes" id="UP000704176"/>
    </source>
</evidence>
<dbReference type="PRINTS" id="PR00081">
    <property type="entry name" value="GDHRDH"/>
</dbReference>
<dbReference type="EMBL" id="JAIRBM010000018">
    <property type="protein sequence ID" value="MBZ6078457.1"/>
    <property type="molecule type" value="Genomic_DNA"/>
</dbReference>
<dbReference type="RefSeq" id="WP_224315207.1">
    <property type="nucleotide sequence ID" value="NZ_JAIRBM010000018.1"/>
</dbReference>
<dbReference type="InterPro" id="IPR036291">
    <property type="entry name" value="NAD(P)-bd_dom_sf"/>
</dbReference>
<proteinExistence type="inferred from homology"/>